<dbReference type="STRING" id="857967.G0QSI4"/>
<dbReference type="SUPFAM" id="SSF52540">
    <property type="entry name" value="P-loop containing nucleoside triphosphate hydrolases"/>
    <property type="match status" value="1"/>
</dbReference>
<dbReference type="eggNOG" id="KOG1969">
    <property type="taxonomic scope" value="Eukaryota"/>
</dbReference>
<dbReference type="PANTHER" id="PTHR46765:SF1">
    <property type="entry name" value="P-LOOP CONTAINING NUCLEOSIDE TRIPHOSPHATE HYDROLASES SUPERFAMILY PROTEIN"/>
    <property type="match status" value="1"/>
</dbReference>
<dbReference type="CDD" id="cd00009">
    <property type="entry name" value="AAA"/>
    <property type="match status" value="1"/>
</dbReference>
<organism evidence="5 6">
    <name type="scientific">Ichthyophthirius multifiliis</name>
    <name type="common">White spot disease agent</name>
    <name type="synonym">Ich</name>
    <dbReference type="NCBI Taxonomy" id="5932"/>
    <lineage>
        <taxon>Eukaryota</taxon>
        <taxon>Sar</taxon>
        <taxon>Alveolata</taxon>
        <taxon>Ciliophora</taxon>
        <taxon>Intramacronucleata</taxon>
        <taxon>Oligohymenophorea</taxon>
        <taxon>Hymenostomatida</taxon>
        <taxon>Ophryoglenina</taxon>
        <taxon>Ichthyophthirius</taxon>
    </lineage>
</organism>
<comment type="subcellular location">
    <subcellularLocation>
        <location evidence="1">Nucleus</location>
    </subcellularLocation>
</comment>
<name>G0QSI4_ICHMU</name>
<keyword evidence="2" id="KW-0539">Nucleus</keyword>
<dbReference type="Proteomes" id="UP000008983">
    <property type="component" value="Unassembled WGS sequence"/>
</dbReference>
<dbReference type="Pfam" id="PF00004">
    <property type="entry name" value="AAA"/>
    <property type="match status" value="1"/>
</dbReference>
<evidence type="ECO:0000256" key="2">
    <source>
        <dbReference type="ARBA" id="ARBA00023242"/>
    </source>
</evidence>
<protein>
    <recommendedName>
        <fullName evidence="4">AAA+ ATPase domain-containing protein</fullName>
    </recommendedName>
</protein>
<dbReference type="InterPro" id="IPR003959">
    <property type="entry name" value="ATPase_AAA_core"/>
</dbReference>
<dbReference type="GO" id="GO:0005524">
    <property type="term" value="F:ATP binding"/>
    <property type="evidence" value="ECO:0007669"/>
    <property type="project" value="InterPro"/>
</dbReference>
<comment type="similarity">
    <text evidence="3">Belongs to the activator 1 small subunits family. CTF18 subfamily.</text>
</comment>
<dbReference type="InParanoid" id="G0QSI4"/>
<dbReference type="GeneID" id="14907975"/>
<accession>G0QSI4</accession>
<dbReference type="OrthoDB" id="449560at2759"/>
<sequence>MKQEYLNKIVDEIDQNDLEEDQSKKNQQLWVDKYMPKRFDELLSNDKINREALCWLKSWDPILFFYDLNDEYSLQKMQNSVILLAGPPGSGKTTLARNIAKHCGYKTIEINASEDRTASKLIERIQIMTQNETLKFSNQENIENSKPSLIILDEVDGALESESHGAVDYLQKECFLEKEWLKG</sequence>
<dbReference type="PANTHER" id="PTHR46765">
    <property type="entry name" value="P-LOOP CONTAINING NUCLEOSIDE TRIPHOSPHATE HYDROLASES SUPERFAMILY PROTEIN"/>
    <property type="match status" value="1"/>
</dbReference>
<dbReference type="EMBL" id="GL983812">
    <property type="protein sequence ID" value="EGR31822.1"/>
    <property type="molecule type" value="Genomic_DNA"/>
</dbReference>
<evidence type="ECO:0000313" key="6">
    <source>
        <dbReference type="Proteomes" id="UP000008983"/>
    </source>
</evidence>
<dbReference type="Gene3D" id="3.40.50.300">
    <property type="entry name" value="P-loop containing nucleotide triphosphate hydrolases"/>
    <property type="match status" value="1"/>
</dbReference>
<feature type="domain" description="AAA+ ATPase" evidence="4">
    <location>
        <begin position="78"/>
        <end position="180"/>
    </location>
</feature>
<reference evidence="5 6" key="1">
    <citation type="submission" date="2011-07" db="EMBL/GenBank/DDBJ databases">
        <authorList>
            <person name="Coyne R."/>
            <person name="Brami D."/>
            <person name="Johnson J."/>
            <person name="Hostetler J."/>
            <person name="Hannick L."/>
            <person name="Clark T."/>
            <person name="Cassidy-Hanley D."/>
            <person name="Inman J."/>
        </authorList>
    </citation>
    <scope>NUCLEOTIDE SEQUENCE [LARGE SCALE GENOMIC DNA]</scope>
    <source>
        <strain evidence="5 6">G5</strain>
    </source>
</reference>
<dbReference type="OMA" id="SCYDILF"/>
<gene>
    <name evidence="5" type="ORF">IMG5_101260</name>
</gene>
<evidence type="ECO:0000256" key="1">
    <source>
        <dbReference type="ARBA" id="ARBA00004123"/>
    </source>
</evidence>
<dbReference type="InterPro" id="IPR027417">
    <property type="entry name" value="P-loop_NTPase"/>
</dbReference>
<dbReference type="GO" id="GO:0005634">
    <property type="term" value="C:nucleus"/>
    <property type="evidence" value="ECO:0007669"/>
    <property type="project" value="UniProtKB-SubCell"/>
</dbReference>
<evidence type="ECO:0000259" key="4">
    <source>
        <dbReference type="SMART" id="SM00382"/>
    </source>
</evidence>
<dbReference type="InterPro" id="IPR003593">
    <property type="entry name" value="AAA+_ATPase"/>
</dbReference>
<dbReference type="SMART" id="SM00382">
    <property type="entry name" value="AAA"/>
    <property type="match status" value="1"/>
</dbReference>
<proteinExistence type="inferred from homology"/>
<dbReference type="InterPro" id="IPR053016">
    <property type="entry name" value="CTF18-RFC_complex"/>
</dbReference>
<dbReference type="GO" id="GO:0016887">
    <property type="term" value="F:ATP hydrolysis activity"/>
    <property type="evidence" value="ECO:0007669"/>
    <property type="project" value="InterPro"/>
</dbReference>
<evidence type="ECO:0000313" key="5">
    <source>
        <dbReference type="EMBL" id="EGR31822.1"/>
    </source>
</evidence>
<dbReference type="AlphaFoldDB" id="G0QSI4"/>
<dbReference type="RefSeq" id="XP_004035308.1">
    <property type="nucleotide sequence ID" value="XM_004035260.1"/>
</dbReference>
<keyword evidence="6" id="KW-1185">Reference proteome</keyword>
<evidence type="ECO:0000256" key="3">
    <source>
        <dbReference type="ARBA" id="ARBA00043975"/>
    </source>
</evidence>